<reference evidence="3 4" key="1">
    <citation type="submission" date="2017-02" db="EMBL/GenBank/DDBJ databases">
        <title>Genomes of Trichoderma spp. with biocontrol activity.</title>
        <authorList>
            <person name="Gardiner D."/>
            <person name="Kazan K."/>
            <person name="Vos C."/>
            <person name="Harvey P."/>
        </authorList>
    </citation>
    <scope>NUCLEOTIDE SEQUENCE [LARGE SCALE GENOMIC DNA]</scope>
    <source>
        <strain evidence="3 4">Tr1</strain>
    </source>
</reference>
<evidence type="ECO:0000256" key="1">
    <source>
        <dbReference type="SAM" id="MobiDB-lite"/>
    </source>
</evidence>
<evidence type="ECO:0000259" key="2">
    <source>
        <dbReference type="Pfam" id="PF10056"/>
    </source>
</evidence>
<gene>
    <name evidence="3" type="ORF">THARTR1_00459</name>
</gene>
<organism evidence="3 4">
    <name type="scientific">Trichoderma harzianum</name>
    <name type="common">Hypocrea lixii</name>
    <dbReference type="NCBI Taxonomy" id="5544"/>
    <lineage>
        <taxon>Eukaryota</taxon>
        <taxon>Fungi</taxon>
        <taxon>Dikarya</taxon>
        <taxon>Ascomycota</taxon>
        <taxon>Pezizomycotina</taxon>
        <taxon>Sordariomycetes</taxon>
        <taxon>Hypocreomycetidae</taxon>
        <taxon>Hypocreales</taxon>
        <taxon>Hypocreaceae</taxon>
        <taxon>Trichoderma</taxon>
    </lineage>
</organism>
<comment type="caution">
    <text evidence="3">The sequence shown here is derived from an EMBL/GenBank/DDBJ whole genome shotgun (WGS) entry which is preliminary data.</text>
</comment>
<feature type="domain" description="DUF2293" evidence="2">
    <location>
        <begin position="96"/>
        <end position="178"/>
    </location>
</feature>
<dbReference type="InterPro" id="IPR018744">
    <property type="entry name" value="DUF2293"/>
</dbReference>
<feature type="compositionally biased region" description="Acidic residues" evidence="1">
    <location>
        <begin position="291"/>
        <end position="308"/>
    </location>
</feature>
<feature type="compositionally biased region" description="Polar residues" evidence="1">
    <location>
        <begin position="245"/>
        <end position="269"/>
    </location>
</feature>
<feature type="compositionally biased region" description="Basic residues" evidence="1">
    <location>
        <begin position="207"/>
        <end position="225"/>
    </location>
</feature>
<dbReference type="OrthoDB" id="5381833at2759"/>
<feature type="compositionally biased region" description="Polar residues" evidence="1">
    <location>
        <begin position="183"/>
        <end position="193"/>
    </location>
</feature>
<protein>
    <recommendedName>
        <fullName evidence="2">DUF2293 domain-containing protein</fullName>
    </recommendedName>
</protein>
<evidence type="ECO:0000313" key="4">
    <source>
        <dbReference type="Proteomes" id="UP000236290"/>
    </source>
</evidence>
<name>A0A2K0URM8_TRIHA</name>
<dbReference type="PANTHER" id="PTHR38113">
    <property type="match status" value="1"/>
</dbReference>
<dbReference type="PANTHER" id="PTHR38113:SF2">
    <property type="entry name" value="DUF2293 DOMAIN-CONTAINING PROTEIN"/>
    <property type="match status" value="1"/>
</dbReference>
<sequence length="308" mass="34671">MQREPTVSPETPMPKGYGFLKKGNTFMTALCRKKTHAAGKTLYVVTKCGKQEGLRAPTWILQHVRSKEKETREKRRGAVQRRDAATEDAFEAATLKLFPKIPEQDLTTILKRTLRKRSGRVGRTGKLDLDKKAYLAVQAHARHCHTDYDKLLAQASQDRDAARRSIRDKVSKLLIEWGGDPTTVESGGNPAQKNTKREPRKSMAVRTARRRRTSFTKPVRHKHMPAPKQLPKQSRVAKENEARPQPQSNVIDLTQDSEGSEESGSTRQAFSEGECQDSEQDAGDGSYELSDVVDSDGDYEVDSEWLPE</sequence>
<proteinExistence type="predicted"/>
<accession>A0A2K0URM8</accession>
<dbReference type="EMBL" id="MTYI01000004">
    <property type="protein sequence ID" value="PNP60435.1"/>
    <property type="molecule type" value="Genomic_DNA"/>
</dbReference>
<dbReference type="Proteomes" id="UP000236290">
    <property type="component" value="Unassembled WGS sequence"/>
</dbReference>
<evidence type="ECO:0000313" key="3">
    <source>
        <dbReference type="EMBL" id="PNP60435.1"/>
    </source>
</evidence>
<dbReference type="Pfam" id="PF10056">
    <property type="entry name" value="DUF2293"/>
    <property type="match status" value="1"/>
</dbReference>
<dbReference type="AlphaFoldDB" id="A0A2K0URM8"/>
<feature type="region of interest" description="Disordered" evidence="1">
    <location>
        <begin position="178"/>
        <end position="308"/>
    </location>
</feature>